<organism evidence="8 9">
    <name type="scientific">Microdochium bolleyi</name>
    <dbReference type="NCBI Taxonomy" id="196109"/>
    <lineage>
        <taxon>Eukaryota</taxon>
        <taxon>Fungi</taxon>
        <taxon>Dikarya</taxon>
        <taxon>Ascomycota</taxon>
        <taxon>Pezizomycotina</taxon>
        <taxon>Sordariomycetes</taxon>
        <taxon>Xylariomycetidae</taxon>
        <taxon>Xylariales</taxon>
        <taxon>Microdochiaceae</taxon>
        <taxon>Microdochium</taxon>
    </lineage>
</organism>
<dbReference type="InParanoid" id="A0A136J8Q4"/>
<evidence type="ECO:0000256" key="2">
    <source>
        <dbReference type="ARBA" id="ARBA00022692"/>
    </source>
</evidence>
<dbReference type="InterPro" id="IPR049326">
    <property type="entry name" value="Rhodopsin_dom_fungi"/>
</dbReference>
<evidence type="ECO:0000256" key="1">
    <source>
        <dbReference type="ARBA" id="ARBA00004141"/>
    </source>
</evidence>
<gene>
    <name evidence="8" type="ORF">Micbo1qcDRAFT_183229</name>
</gene>
<dbReference type="PANTHER" id="PTHR33048:SF47">
    <property type="entry name" value="INTEGRAL MEMBRANE PROTEIN-RELATED"/>
    <property type="match status" value="1"/>
</dbReference>
<comment type="similarity">
    <text evidence="5">Belongs to the SAT4 family.</text>
</comment>
<feature type="transmembrane region" description="Helical" evidence="6">
    <location>
        <begin position="178"/>
        <end position="202"/>
    </location>
</feature>
<evidence type="ECO:0000256" key="6">
    <source>
        <dbReference type="SAM" id="Phobius"/>
    </source>
</evidence>
<feature type="transmembrane region" description="Helical" evidence="6">
    <location>
        <begin position="37"/>
        <end position="57"/>
    </location>
</feature>
<keyword evidence="3 6" id="KW-1133">Transmembrane helix</keyword>
<feature type="transmembrane region" description="Helical" evidence="6">
    <location>
        <begin position="6"/>
        <end position="25"/>
    </location>
</feature>
<sequence>MEGVTTEAYVMLGMGLAVIAVRVALRIRTTAVSRLSTDDYLMIVAAILYIAETYIAWSVEGVWAGKANNGLTTDQREEIVEGSEEYLLRVGGSKTQVAVQCFFVALLWTLKCAVCSFYWRLMGDIKGYRLRVLLACLSVAASWLAVQLTLFCSCVPFHRDWQIQPDPGNRCYAAVSRPFLVMCLLMDIATDAYLLAIPLPMLWQTKGLTKAQKIGLTVVFCAGFTVIICAVARNTILLVHPDTGAHASGDWAVRETFLAVLTSNLAVLYSSFRLWRNKDEDGVATSSK</sequence>
<feature type="transmembrane region" description="Helical" evidence="6">
    <location>
        <begin position="214"/>
        <end position="236"/>
    </location>
</feature>
<feature type="domain" description="Rhodopsin" evidence="7">
    <location>
        <begin position="22"/>
        <end position="270"/>
    </location>
</feature>
<name>A0A136J8Q4_9PEZI</name>
<evidence type="ECO:0000256" key="3">
    <source>
        <dbReference type="ARBA" id="ARBA00022989"/>
    </source>
</evidence>
<dbReference type="OrthoDB" id="2988756at2759"/>
<evidence type="ECO:0000313" key="8">
    <source>
        <dbReference type="EMBL" id="KXJ93553.1"/>
    </source>
</evidence>
<dbReference type="InterPro" id="IPR052337">
    <property type="entry name" value="SAT4-like"/>
</dbReference>
<feature type="transmembrane region" description="Helical" evidence="6">
    <location>
        <begin position="97"/>
        <end position="120"/>
    </location>
</feature>
<dbReference type="PANTHER" id="PTHR33048">
    <property type="entry name" value="PTH11-LIKE INTEGRAL MEMBRANE PROTEIN (AFU_ORTHOLOGUE AFUA_5G11245)"/>
    <property type="match status" value="1"/>
</dbReference>
<keyword evidence="4 6" id="KW-0472">Membrane</keyword>
<evidence type="ECO:0000256" key="4">
    <source>
        <dbReference type="ARBA" id="ARBA00023136"/>
    </source>
</evidence>
<feature type="transmembrane region" description="Helical" evidence="6">
    <location>
        <begin position="256"/>
        <end position="275"/>
    </location>
</feature>
<comment type="subcellular location">
    <subcellularLocation>
        <location evidence="1">Membrane</location>
        <topology evidence="1">Multi-pass membrane protein</topology>
    </subcellularLocation>
</comment>
<dbReference type="AlphaFoldDB" id="A0A136J8Q4"/>
<evidence type="ECO:0000256" key="5">
    <source>
        <dbReference type="ARBA" id="ARBA00038359"/>
    </source>
</evidence>
<dbReference type="Proteomes" id="UP000070501">
    <property type="component" value="Unassembled WGS sequence"/>
</dbReference>
<reference evidence="9" key="1">
    <citation type="submission" date="2016-02" db="EMBL/GenBank/DDBJ databases">
        <title>Draft genome sequence of Microdochium bolleyi, a fungal endophyte of beachgrass.</title>
        <authorList>
            <consortium name="DOE Joint Genome Institute"/>
            <person name="David A.S."/>
            <person name="May G."/>
            <person name="Haridas S."/>
            <person name="Lim J."/>
            <person name="Wang M."/>
            <person name="Labutti K."/>
            <person name="Lipzen A."/>
            <person name="Barry K."/>
            <person name="Grigoriev I.V."/>
        </authorList>
    </citation>
    <scope>NUCLEOTIDE SEQUENCE [LARGE SCALE GENOMIC DNA]</scope>
    <source>
        <strain evidence="9">J235TASD1</strain>
    </source>
</reference>
<evidence type="ECO:0000313" key="9">
    <source>
        <dbReference type="Proteomes" id="UP000070501"/>
    </source>
</evidence>
<proteinExistence type="inferred from homology"/>
<protein>
    <recommendedName>
        <fullName evidence="7">Rhodopsin domain-containing protein</fullName>
    </recommendedName>
</protein>
<dbReference type="Pfam" id="PF20684">
    <property type="entry name" value="Fung_rhodopsin"/>
    <property type="match status" value="1"/>
</dbReference>
<dbReference type="GO" id="GO:0016020">
    <property type="term" value="C:membrane"/>
    <property type="evidence" value="ECO:0007669"/>
    <property type="project" value="UniProtKB-SubCell"/>
</dbReference>
<dbReference type="EMBL" id="KQ964248">
    <property type="protein sequence ID" value="KXJ93553.1"/>
    <property type="molecule type" value="Genomic_DNA"/>
</dbReference>
<keyword evidence="9" id="KW-1185">Reference proteome</keyword>
<accession>A0A136J8Q4</accession>
<dbReference type="STRING" id="196109.A0A136J8Q4"/>
<evidence type="ECO:0000259" key="7">
    <source>
        <dbReference type="Pfam" id="PF20684"/>
    </source>
</evidence>
<keyword evidence="2 6" id="KW-0812">Transmembrane</keyword>
<feature type="transmembrane region" description="Helical" evidence="6">
    <location>
        <begin position="132"/>
        <end position="158"/>
    </location>
</feature>